<feature type="transmembrane region" description="Helical" evidence="2">
    <location>
        <begin position="444"/>
        <end position="463"/>
    </location>
</feature>
<proteinExistence type="predicted"/>
<dbReference type="STRING" id="1449351.RISW2_06970"/>
<feature type="transmembrane region" description="Helical" evidence="2">
    <location>
        <begin position="238"/>
        <end position="261"/>
    </location>
</feature>
<feature type="transmembrane region" description="Helical" evidence="2">
    <location>
        <begin position="36"/>
        <end position="54"/>
    </location>
</feature>
<dbReference type="Pfam" id="PF11874">
    <property type="entry name" value="DUF3394"/>
    <property type="match status" value="1"/>
</dbReference>
<gene>
    <name evidence="4" type="ORF">RISW2_06970</name>
</gene>
<evidence type="ECO:0000313" key="5">
    <source>
        <dbReference type="Proteomes" id="UP000023430"/>
    </source>
</evidence>
<feature type="transmembrane region" description="Helical" evidence="2">
    <location>
        <begin position="60"/>
        <end position="88"/>
    </location>
</feature>
<accession>X7F8K7</accession>
<feature type="transmembrane region" description="Helical" evidence="2">
    <location>
        <begin position="720"/>
        <end position="739"/>
    </location>
</feature>
<protein>
    <submittedName>
        <fullName evidence="4">C4-dicarboxylate ABC transporter</fullName>
    </submittedName>
</protein>
<feature type="transmembrane region" description="Helical" evidence="2">
    <location>
        <begin position="880"/>
        <end position="896"/>
    </location>
</feature>
<comment type="function">
    <text evidence="1">Part of the tripartite ATP-independent periplasmic (TRAP) transport system.</text>
</comment>
<dbReference type="InterPro" id="IPR011853">
    <property type="entry name" value="TRAP_DctM-Dct_fused"/>
</dbReference>
<keyword evidence="1" id="KW-0813">Transport</keyword>
<dbReference type="PATRIC" id="fig|1449351.3.peg.2682"/>
<feature type="transmembrane region" description="Helical" evidence="2">
    <location>
        <begin position="568"/>
        <end position="591"/>
    </location>
</feature>
<feature type="transmembrane region" description="Helical" evidence="2">
    <location>
        <begin position="648"/>
        <end position="681"/>
    </location>
</feature>
<dbReference type="Proteomes" id="UP000023430">
    <property type="component" value="Unassembled WGS sequence"/>
</dbReference>
<feature type="transmembrane region" description="Helical" evidence="2">
    <location>
        <begin position="693"/>
        <end position="714"/>
    </location>
</feature>
<evidence type="ECO:0000256" key="2">
    <source>
        <dbReference type="SAM" id="Phobius"/>
    </source>
</evidence>
<dbReference type="EMBL" id="JAME01000019">
    <property type="protein sequence ID" value="ETX28431.1"/>
    <property type="molecule type" value="Genomic_DNA"/>
</dbReference>
<organism evidence="4 5">
    <name type="scientific">Roseivivax isoporae LMG 25204</name>
    <dbReference type="NCBI Taxonomy" id="1449351"/>
    <lineage>
        <taxon>Bacteria</taxon>
        <taxon>Pseudomonadati</taxon>
        <taxon>Pseudomonadota</taxon>
        <taxon>Alphaproteobacteria</taxon>
        <taxon>Rhodobacterales</taxon>
        <taxon>Roseobacteraceae</taxon>
        <taxon>Roseivivax</taxon>
    </lineage>
</organism>
<evidence type="ECO:0000259" key="3">
    <source>
        <dbReference type="Pfam" id="PF06808"/>
    </source>
</evidence>
<feature type="transmembrane region" description="Helical" evidence="2">
    <location>
        <begin position="147"/>
        <end position="164"/>
    </location>
</feature>
<feature type="transmembrane region" description="Helical" evidence="2">
    <location>
        <begin position="491"/>
        <end position="507"/>
    </location>
</feature>
<dbReference type="PANTHER" id="PTHR43849">
    <property type="entry name" value="BLL3936 PROTEIN"/>
    <property type="match status" value="1"/>
</dbReference>
<dbReference type="InterPro" id="IPR010656">
    <property type="entry name" value="DctM"/>
</dbReference>
<reference evidence="4 5" key="1">
    <citation type="submission" date="2014-01" db="EMBL/GenBank/DDBJ databases">
        <title>Roseivivax isoporae LMG 25204 Genome Sequencing.</title>
        <authorList>
            <person name="Lai Q."/>
            <person name="Li G."/>
            <person name="Shao Z."/>
        </authorList>
    </citation>
    <scope>NUCLEOTIDE SEQUENCE [LARGE SCALE GENOMIC DNA]</scope>
    <source>
        <strain evidence="4 5">LMG 25204</strain>
    </source>
</reference>
<dbReference type="GO" id="GO:0022857">
    <property type="term" value="F:transmembrane transporter activity"/>
    <property type="evidence" value="ECO:0007669"/>
    <property type="project" value="UniProtKB-UniRule"/>
</dbReference>
<evidence type="ECO:0000256" key="1">
    <source>
        <dbReference type="RuleBase" id="RU369079"/>
    </source>
</evidence>
<keyword evidence="2" id="KW-0472">Membrane</keyword>
<feature type="transmembrane region" description="Helical" evidence="2">
    <location>
        <begin position="751"/>
        <end position="769"/>
    </location>
</feature>
<name>X7F8K7_9RHOB</name>
<feature type="transmembrane region" description="Helical" evidence="2">
    <location>
        <begin position="597"/>
        <end position="617"/>
    </location>
</feature>
<keyword evidence="2" id="KW-0812">Transmembrane</keyword>
<feature type="domain" description="TRAP C4-dicarboxylate transport system permease DctM subunit" evidence="3">
    <location>
        <begin position="185"/>
        <end position="717"/>
    </location>
</feature>
<feature type="transmembrane region" description="Helical" evidence="2">
    <location>
        <begin position="372"/>
        <end position="391"/>
    </location>
</feature>
<keyword evidence="1" id="KW-1003">Cell membrane</keyword>
<keyword evidence="2" id="KW-1133">Transmembrane helix</keyword>
<feature type="transmembrane region" description="Helical" evidence="2">
    <location>
        <begin position="197"/>
        <end position="218"/>
    </location>
</feature>
<keyword evidence="5" id="KW-1185">Reference proteome</keyword>
<comment type="caution">
    <text evidence="4">The sequence shown here is derived from an EMBL/GenBank/DDBJ whole genome shotgun (WGS) entry which is preliminary data.</text>
</comment>
<feature type="transmembrane region" description="Helical" evidence="2">
    <location>
        <begin position="624"/>
        <end position="642"/>
    </location>
</feature>
<feature type="transmembrane region" description="Helical" evidence="2">
    <location>
        <begin position="170"/>
        <end position="190"/>
    </location>
</feature>
<dbReference type="PANTHER" id="PTHR43849:SF2">
    <property type="entry name" value="BLL3936 PROTEIN"/>
    <property type="match status" value="1"/>
</dbReference>
<feature type="transmembrane region" description="Helical" evidence="2">
    <location>
        <begin position="95"/>
        <end position="113"/>
    </location>
</feature>
<dbReference type="InterPro" id="IPR021814">
    <property type="entry name" value="DUF3394"/>
</dbReference>
<feature type="transmembrane region" description="Helical" evidence="2">
    <location>
        <begin position="412"/>
        <end position="432"/>
    </location>
</feature>
<dbReference type="Pfam" id="PF06808">
    <property type="entry name" value="DctM"/>
    <property type="match status" value="1"/>
</dbReference>
<sequence length="912" mass="97122">MSQDPNRGAGKALSQEELDELVASTDAGGRSPAGSVGILITVVALAWSLFQLWIASPIPYMLGFGVFGATEARAFHLGFAMFLAFMAFPAARTPFQMGLGIVVPLFLSILFWVGSGGSAWWSLLIGAAVIVCVVLGSPRDRVPPWEWALALIGASSALYIYFAYDGIANRVGAPITQDLVVGVIGLLLLLEATRRSLGPALMIVATVFLAYTFLGPYMPQLIAHSSKSLGVVMNHQWITTQGVFGIALGVSTSFVFLFVLFGSLLDKAGAGNYFIQVAFSLMGHMRGGPAKAAVVSSAMTGLISGSSIANVVTTGTFTIPLMKKVGFTSEKAGAVEVASSVNGQIMPPVMGAAAFLMVEYVGIPYFDVVKHAFLPAVISYIALVYIVHLEAMKQGMEGLPRAYTPKPIVQRLIGMAFIIAAICALSFAVYYGMGWIRTVFPDTAGWILFALLTAVYVGLVYIASKEEIPTLDKEGEGVQTLPLPGPTIRSGLHYILPVVVLVWALMVDRLSPGLSAFYAAAYMIFIVLTQRPLMAMFRNQSRYGEAARRGVIDLVDGLVTGARNMIGIGIATATAGIIVGAVSQTGVGSALADVVEVLSGGNILAILFLTAILSLILGMGLPTTANYIVVSALLAPVIVTLGEQNGLIVPLIAVHLFVFYFGIMADVTPPVGLASFAAAAVSGGDPIKTGAVAFFYSLRTAALPFLFIFNTQLLLIDVGWIQGIFVFVIATIAMLLFAAATQGWFLAKNRIHETLALLLIAFTLFRPGFWMDMVYPPYEAVPPAQIEEAAETTPPGERLRLRIAGVNEIGEPLEFTALLALPEGETGAERLEAAGIIFRQDGESLIIDDVAFDSTAQEAGLDWDQEVLRVLQPLPQPSKYLMFIPALLLLALVVWMQRGRASAATRTRKAAA</sequence>
<dbReference type="eggNOG" id="COG4666">
    <property type="taxonomic scope" value="Bacteria"/>
</dbReference>
<keyword evidence="1" id="KW-0997">Cell inner membrane</keyword>
<comment type="subcellular location">
    <subcellularLocation>
        <location evidence="1">Cell inner membrane</location>
        <topology evidence="1">Multi-pass membrane protein</topology>
    </subcellularLocation>
</comment>
<dbReference type="AlphaFoldDB" id="X7F8K7"/>
<dbReference type="RefSeq" id="WP_043771980.1">
    <property type="nucleotide sequence ID" value="NZ_JAME01000019.1"/>
</dbReference>
<dbReference type="GO" id="GO:0005886">
    <property type="term" value="C:plasma membrane"/>
    <property type="evidence" value="ECO:0007669"/>
    <property type="project" value="UniProtKB-SubCell"/>
</dbReference>
<feature type="transmembrane region" description="Helical" evidence="2">
    <location>
        <begin position="513"/>
        <end position="533"/>
    </location>
</feature>
<dbReference type="OrthoDB" id="9759894at2"/>
<feature type="transmembrane region" description="Helical" evidence="2">
    <location>
        <begin position="119"/>
        <end position="135"/>
    </location>
</feature>
<evidence type="ECO:0000313" key="4">
    <source>
        <dbReference type="EMBL" id="ETX28431.1"/>
    </source>
</evidence>
<dbReference type="NCBIfam" id="TIGR02123">
    <property type="entry name" value="TRAP_fused"/>
    <property type="match status" value="1"/>
</dbReference>